<dbReference type="Proteomes" id="UP000192660">
    <property type="component" value="Unassembled WGS sequence"/>
</dbReference>
<keyword evidence="1" id="KW-1133">Transmembrane helix</keyword>
<keyword evidence="3" id="KW-1185">Reference proteome</keyword>
<sequence length="69" mass="7836">MNSAQWSSETKDALPIDTLLEDHNKARQHIEELGLLPLSPALKGTIWGLRLYVLFMIVVVVMNIIQNLH</sequence>
<dbReference type="OrthoDB" id="9902776at2"/>
<evidence type="ECO:0000313" key="3">
    <source>
        <dbReference type="Proteomes" id="UP000192660"/>
    </source>
</evidence>
<gene>
    <name evidence="2" type="ORF">SAMN00768000_0870</name>
</gene>
<reference evidence="3" key="1">
    <citation type="submission" date="2017-04" db="EMBL/GenBank/DDBJ databases">
        <authorList>
            <person name="Varghese N."/>
            <person name="Submissions S."/>
        </authorList>
    </citation>
    <scope>NUCLEOTIDE SEQUENCE [LARGE SCALE GENOMIC DNA]</scope>
    <source>
        <strain evidence="3">DSM 9293</strain>
    </source>
</reference>
<dbReference type="EMBL" id="FWWY01000001">
    <property type="protein sequence ID" value="SMC03029.1"/>
    <property type="molecule type" value="Genomic_DNA"/>
</dbReference>
<keyword evidence="1" id="KW-0472">Membrane</keyword>
<keyword evidence="1" id="KW-0812">Transmembrane</keyword>
<protein>
    <submittedName>
        <fullName evidence="2">Uncharacterized protein</fullName>
    </submittedName>
</protein>
<organism evidence="2 3">
    <name type="scientific">Sulfobacillus thermosulfidooxidans (strain DSM 9293 / VKM B-1269 / AT-1)</name>
    <dbReference type="NCBI Taxonomy" id="929705"/>
    <lineage>
        <taxon>Bacteria</taxon>
        <taxon>Bacillati</taxon>
        <taxon>Bacillota</taxon>
        <taxon>Clostridia</taxon>
        <taxon>Eubacteriales</taxon>
        <taxon>Clostridiales Family XVII. Incertae Sedis</taxon>
        <taxon>Sulfobacillus</taxon>
    </lineage>
</organism>
<name>A0A1W1WA55_SULTA</name>
<accession>A0A1W1WA55</accession>
<feature type="transmembrane region" description="Helical" evidence="1">
    <location>
        <begin position="46"/>
        <end position="65"/>
    </location>
</feature>
<proteinExistence type="predicted"/>
<dbReference type="AlphaFoldDB" id="A0A1W1WA55"/>
<dbReference type="RefSeq" id="WP_037913075.1">
    <property type="nucleotide sequence ID" value="NZ_FWWY01000001.1"/>
</dbReference>
<evidence type="ECO:0000256" key="1">
    <source>
        <dbReference type="SAM" id="Phobius"/>
    </source>
</evidence>
<evidence type="ECO:0000313" key="2">
    <source>
        <dbReference type="EMBL" id="SMC03029.1"/>
    </source>
</evidence>